<dbReference type="EMBL" id="CSBK01000613">
    <property type="protein sequence ID" value="COX64569.1"/>
    <property type="molecule type" value="Genomic_DNA"/>
</dbReference>
<dbReference type="EMBL" id="CSAJ01000143">
    <property type="protein sequence ID" value="COW01571.1"/>
    <property type="molecule type" value="Genomic_DNA"/>
</dbReference>
<reference evidence="2" key="2">
    <citation type="submission" date="2015-03" db="EMBL/GenBank/DDBJ databases">
        <authorList>
            <person name="Murphy D."/>
        </authorList>
    </citation>
    <scope>NUCLEOTIDE SEQUENCE [LARGE SCALE GENOMIC DNA]</scope>
    <source>
        <strain evidence="2">K00500041</strain>
    </source>
</reference>
<dbReference type="Proteomes" id="UP000038802">
    <property type="component" value="Unassembled WGS sequence"/>
</dbReference>
<dbReference type="EMBL" id="CSAE01000193">
    <property type="protein sequence ID" value="COV75146.1"/>
    <property type="molecule type" value="Genomic_DNA"/>
</dbReference>
<proteinExistence type="predicted"/>
<evidence type="ECO:0000313" key="5">
    <source>
        <dbReference type="Proteomes" id="UP000038802"/>
    </source>
</evidence>
<dbReference type="Proteomes" id="UP000044938">
    <property type="component" value="Unassembled WGS sequence"/>
</dbReference>
<evidence type="ECO:0000313" key="1">
    <source>
        <dbReference type="EMBL" id="CFE48697.1"/>
    </source>
</evidence>
<evidence type="ECO:0000313" key="7">
    <source>
        <dbReference type="Proteomes" id="UP000044938"/>
    </source>
</evidence>
<reference evidence="5 6" key="1">
    <citation type="submission" date="2015-03" db="EMBL/GenBank/DDBJ databases">
        <authorList>
            <consortium name="Pathogen Informatics"/>
        </authorList>
    </citation>
    <scope>NUCLEOTIDE SEQUENCE [LARGE SCALE GENOMIC DNA]</scope>
    <source>
        <strain evidence="1 8">H09601792</strain>
        <strain evidence="5">K00500041</strain>
        <strain evidence="3 7">M09401471</strain>
        <strain evidence="6">N09902308</strain>
    </source>
</reference>
<evidence type="ECO:0000313" key="4">
    <source>
        <dbReference type="EMBL" id="COX64569.1"/>
    </source>
</evidence>
<evidence type="ECO:0000313" key="6">
    <source>
        <dbReference type="Proteomes" id="UP000039021"/>
    </source>
</evidence>
<dbReference type="EMBL" id="CFOH01000140">
    <property type="protein sequence ID" value="CFE48697.1"/>
    <property type="molecule type" value="Genomic_DNA"/>
</dbReference>
<reference evidence="4" key="3">
    <citation type="submission" date="2015-03" db="EMBL/GenBank/DDBJ databases">
        <authorList>
            <consortium name="Pathogen Informatics"/>
            <person name="Murphy D."/>
        </authorList>
    </citation>
    <scope>NUCLEOTIDE SEQUENCE</scope>
    <source>
        <strain evidence="4">N09902308</strain>
    </source>
</reference>
<gene>
    <name evidence="1" type="ORF">ERS007688_01170</name>
    <name evidence="2" type="ORF">ERS007703_01987</name>
    <name evidence="3" type="ORF">ERS007720_01430</name>
    <name evidence="4" type="ORF">ERS007739_01558</name>
</gene>
<evidence type="ECO:0000313" key="3">
    <source>
        <dbReference type="EMBL" id="COW01571.1"/>
    </source>
</evidence>
<protein>
    <submittedName>
        <fullName evidence="2">Uncharacterized protein</fullName>
    </submittedName>
</protein>
<name>A0A0U0TH09_MYCTX</name>
<organism evidence="2 5">
    <name type="scientific">Mycobacterium tuberculosis</name>
    <dbReference type="NCBI Taxonomy" id="1773"/>
    <lineage>
        <taxon>Bacteria</taxon>
        <taxon>Bacillati</taxon>
        <taxon>Actinomycetota</taxon>
        <taxon>Actinomycetes</taxon>
        <taxon>Mycobacteriales</taxon>
        <taxon>Mycobacteriaceae</taxon>
        <taxon>Mycobacterium</taxon>
        <taxon>Mycobacterium tuberculosis complex</taxon>
    </lineage>
</organism>
<dbReference type="Proteomes" id="UP000046947">
    <property type="component" value="Unassembled WGS sequence"/>
</dbReference>
<evidence type="ECO:0000313" key="2">
    <source>
        <dbReference type="EMBL" id="COV75146.1"/>
    </source>
</evidence>
<accession>A0A0U0TH09</accession>
<sequence>MPVGQGRVRCASTALIGTAPDAGATERRLVPPTALSTATSSTVPQRPHSRQRPTHFALTWRHSEQRYCERALATP</sequence>
<dbReference type="AlphaFoldDB" id="A0A0U0TH09"/>
<dbReference type="Proteomes" id="UP000039021">
    <property type="component" value="Unassembled WGS sequence"/>
</dbReference>
<evidence type="ECO:0000313" key="8">
    <source>
        <dbReference type="Proteomes" id="UP000046947"/>
    </source>
</evidence>